<name>A0A9Q0L2M0_9MAGN</name>
<gene>
    <name evidence="4" type="ORF">NE237_032189</name>
</gene>
<dbReference type="Proteomes" id="UP001141806">
    <property type="component" value="Unassembled WGS sequence"/>
</dbReference>
<feature type="compositionally biased region" description="Basic residues" evidence="2">
    <location>
        <begin position="362"/>
        <end position="380"/>
    </location>
</feature>
<feature type="region of interest" description="Disordered" evidence="2">
    <location>
        <begin position="171"/>
        <end position="198"/>
    </location>
</feature>
<dbReference type="PANTHER" id="PTHR36143">
    <property type="entry name" value="OS08G0177500 PROTEIN"/>
    <property type="match status" value="1"/>
</dbReference>
<evidence type="ECO:0000256" key="3">
    <source>
        <dbReference type="SAM" id="Phobius"/>
    </source>
</evidence>
<dbReference type="PANTHER" id="PTHR36143:SF4">
    <property type="entry name" value="OS08G0177500 PROTEIN"/>
    <property type="match status" value="1"/>
</dbReference>
<evidence type="ECO:0000313" key="5">
    <source>
        <dbReference type="Proteomes" id="UP001141806"/>
    </source>
</evidence>
<accession>A0A9Q0L2M0</accession>
<feature type="compositionally biased region" description="Basic and acidic residues" evidence="2">
    <location>
        <begin position="400"/>
        <end position="429"/>
    </location>
</feature>
<organism evidence="4 5">
    <name type="scientific">Protea cynaroides</name>
    <dbReference type="NCBI Taxonomy" id="273540"/>
    <lineage>
        <taxon>Eukaryota</taxon>
        <taxon>Viridiplantae</taxon>
        <taxon>Streptophyta</taxon>
        <taxon>Embryophyta</taxon>
        <taxon>Tracheophyta</taxon>
        <taxon>Spermatophyta</taxon>
        <taxon>Magnoliopsida</taxon>
        <taxon>Proteales</taxon>
        <taxon>Proteaceae</taxon>
        <taxon>Protea</taxon>
    </lineage>
</organism>
<feature type="compositionally biased region" description="Basic and acidic residues" evidence="2">
    <location>
        <begin position="272"/>
        <end position="291"/>
    </location>
</feature>
<dbReference type="AlphaFoldDB" id="A0A9Q0L2M0"/>
<proteinExistence type="predicted"/>
<protein>
    <submittedName>
        <fullName evidence="4">Uncharacterized protein</fullName>
    </submittedName>
</protein>
<dbReference type="EMBL" id="JAMYWD010000001">
    <property type="protein sequence ID" value="KAJ4981352.1"/>
    <property type="molecule type" value="Genomic_DNA"/>
</dbReference>
<evidence type="ECO:0000256" key="2">
    <source>
        <dbReference type="SAM" id="MobiDB-lite"/>
    </source>
</evidence>
<keyword evidence="3" id="KW-0812">Transmembrane</keyword>
<feature type="region of interest" description="Disordered" evidence="2">
    <location>
        <begin position="213"/>
        <end position="524"/>
    </location>
</feature>
<feature type="coiled-coil region" evidence="1">
    <location>
        <begin position="66"/>
        <end position="169"/>
    </location>
</feature>
<keyword evidence="5" id="KW-1185">Reference proteome</keyword>
<evidence type="ECO:0000256" key="1">
    <source>
        <dbReference type="SAM" id="Coils"/>
    </source>
</evidence>
<keyword evidence="3" id="KW-1133">Transmembrane helix</keyword>
<feature type="compositionally biased region" description="Basic and acidic residues" evidence="2">
    <location>
        <begin position="381"/>
        <end position="390"/>
    </location>
</feature>
<evidence type="ECO:0000313" key="4">
    <source>
        <dbReference type="EMBL" id="KAJ4981352.1"/>
    </source>
</evidence>
<keyword evidence="3" id="KW-0472">Membrane</keyword>
<dbReference type="OrthoDB" id="656845at2759"/>
<feature type="compositionally biased region" description="Basic and acidic residues" evidence="2">
    <location>
        <begin position="307"/>
        <end position="329"/>
    </location>
</feature>
<feature type="compositionally biased region" description="Basic and acidic residues" evidence="2">
    <location>
        <begin position="496"/>
        <end position="508"/>
    </location>
</feature>
<keyword evidence="1" id="KW-0175">Coiled coil</keyword>
<comment type="caution">
    <text evidence="4">The sequence shown here is derived from an EMBL/GenBank/DDBJ whole genome shotgun (WGS) entry which is preliminary data.</text>
</comment>
<feature type="compositionally biased region" description="Polar residues" evidence="2">
    <location>
        <begin position="335"/>
        <end position="347"/>
    </location>
</feature>
<sequence length="618" mass="68717">MALTVGSSKGCGHSSKRGRAYGMLLLLAFGAAVFGVMILHKLRERRVCDLLLKDKDRESFSLQFLLQKEKVNTKEVKRKIEEMRTKIDSLGIQKMELHDRILEMQSMTASLKQEHRALEAALENKQNENQILREKEISSTKENPEIISLRELLKQKEAEIEEIKHHHEKPVNIWSVSADDPSNPPANLTTTETMFGDDKNEVGMKKEERLTAEDLQLQESLNVKDDQNSTSTQEDGGGSGGENPTDRGASMQDSTHINADEHQGEGQIEGDGELKRPEDSQEDKGLIERNQSRGNQVKMDESSNDGELLKTGDAEITDGKDHGAIKDGELGEMNPQDNNNQALSAISNGEMKLEVQPDTSKFGRKMRHRRRRTRSRKRELKKSGNSEEVKSQGAHKTRFSLRDEHDQEIAVVRDEQVDGHSEGHEKAENEGLDMNTDTNNQVAIEGREISLSSGVEDKPGVGEKQGLEVSSESDLLKPQNPPDAEDLGSANTDNQVGKEQETPQDEKLGNPQESEDGEGLNRVADGAIELNLVVGQQPEDQEATGVKKLVEMDATDNIMDIEKAKDDNGNNEAENLEVHHIGEQAGELQTEDVPAILDPELKKDIEENGNEDNTEVEF</sequence>
<feature type="transmembrane region" description="Helical" evidence="3">
    <location>
        <begin position="20"/>
        <end position="39"/>
    </location>
</feature>
<reference evidence="4" key="1">
    <citation type="journal article" date="2023" name="Plant J.">
        <title>The genome of the king protea, Protea cynaroides.</title>
        <authorList>
            <person name="Chang J."/>
            <person name="Duong T.A."/>
            <person name="Schoeman C."/>
            <person name="Ma X."/>
            <person name="Roodt D."/>
            <person name="Barker N."/>
            <person name="Li Z."/>
            <person name="Van de Peer Y."/>
            <person name="Mizrachi E."/>
        </authorList>
    </citation>
    <scope>NUCLEOTIDE SEQUENCE</scope>
    <source>
        <tissue evidence="4">Young leaves</tissue>
    </source>
</reference>